<proteinExistence type="predicted"/>
<reference evidence="2" key="1">
    <citation type="journal article" date="2023" name="Mol. Phylogenet. Evol.">
        <title>Genome-scale phylogeny and comparative genomics of the fungal order Sordariales.</title>
        <authorList>
            <person name="Hensen N."/>
            <person name="Bonometti L."/>
            <person name="Westerberg I."/>
            <person name="Brannstrom I.O."/>
            <person name="Guillou S."/>
            <person name="Cros-Aarteil S."/>
            <person name="Calhoun S."/>
            <person name="Haridas S."/>
            <person name="Kuo A."/>
            <person name="Mondo S."/>
            <person name="Pangilinan J."/>
            <person name="Riley R."/>
            <person name="LaButti K."/>
            <person name="Andreopoulos B."/>
            <person name="Lipzen A."/>
            <person name="Chen C."/>
            <person name="Yan M."/>
            <person name="Daum C."/>
            <person name="Ng V."/>
            <person name="Clum A."/>
            <person name="Steindorff A."/>
            <person name="Ohm R.A."/>
            <person name="Martin F."/>
            <person name="Silar P."/>
            <person name="Natvig D.O."/>
            <person name="Lalanne C."/>
            <person name="Gautier V."/>
            <person name="Ament-Velasquez S.L."/>
            <person name="Kruys A."/>
            <person name="Hutchinson M.I."/>
            <person name="Powell A.J."/>
            <person name="Barry K."/>
            <person name="Miller A.N."/>
            <person name="Grigoriev I.V."/>
            <person name="Debuchy R."/>
            <person name="Gladieux P."/>
            <person name="Hiltunen Thoren M."/>
            <person name="Johannesson H."/>
        </authorList>
    </citation>
    <scope>NUCLEOTIDE SEQUENCE</scope>
    <source>
        <strain evidence="2">CBS 560.94</strain>
    </source>
</reference>
<accession>A0AAE0J9J4</accession>
<gene>
    <name evidence="2" type="ORF">B0H65DRAFT_541722</name>
</gene>
<sequence>MDSTNTSNADDIVKVAALICLVVFTTVIIRYQAGANTPASPSTLAARLWERGASASMAEGDGGAAPGNVVLFGGDDVSSSVADKVYLYRSAAQGQAAPAPLRFSLRSRGCSGFPAFHLFHGWKAGERELGLVTPDVTSWSAEGNLACCPGFRFSSSVRQLQNQALFVVASSSLQQQQVQAQREASEPMSVMNEPITPEATFRRTLRLGLLQMFTQLTLLVIRLMSQHCHPTSEVRVFTDSQELWHRIAHAITGWIAIDHKLFIDPMKTPIQRWPASDSGSVVDHSHLDCKDNSRLLQMQGNDLAWNPHVHSHSHRSTRVNQSLITLHNLLHVRYRLHLSYHPCFLALVYCPSSKQLWHSFPRGHTSAFRLVHANSMEVHLSEF</sequence>
<keyword evidence="1" id="KW-1133">Transmembrane helix</keyword>
<keyword evidence="3" id="KW-1185">Reference proteome</keyword>
<dbReference type="EMBL" id="JAUEPP010000007">
    <property type="protein sequence ID" value="KAK3338842.1"/>
    <property type="molecule type" value="Genomic_DNA"/>
</dbReference>
<dbReference type="Proteomes" id="UP001278500">
    <property type="component" value="Unassembled WGS sequence"/>
</dbReference>
<protein>
    <submittedName>
        <fullName evidence="2">Uncharacterized protein</fullName>
    </submittedName>
</protein>
<dbReference type="RefSeq" id="XP_062678202.1">
    <property type="nucleotide sequence ID" value="XM_062829185.1"/>
</dbReference>
<organism evidence="2 3">
    <name type="scientific">Neurospora tetraspora</name>
    <dbReference type="NCBI Taxonomy" id="94610"/>
    <lineage>
        <taxon>Eukaryota</taxon>
        <taxon>Fungi</taxon>
        <taxon>Dikarya</taxon>
        <taxon>Ascomycota</taxon>
        <taxon>Pezizomycotina</taxon>
        <taxon>Sordariomycetes</taxon>
        <taxon>Sordariomycetidae</taxon>
        <taxon>Sordariales</taxon>
        <taxon>Sordariaceae</taxon>
        <taxon>Neurospora</taxon>
    </lineage>
</organism>
<keyword evidence="1" id="KW-0472">Membrane</keyword>
<name>A0AAE0J9J4_9PEZI</name>
<reference evidence="2" key="2">
    <citation type="submission" date="2023-06" db="EMBL/GenBank/DDBJ databases">
        <authorList>
            <consortium name="Lawrence Berkeley National Laboratory"/>
            <person name="Haridas S."/>
            <person name="Hensen N."/>
            <person name="Bonometti L."/>
            <person name="Westerberg I."/>
            <person name="Brannstrom I.O."/>
            <person name="Guillou S."/>
            <person name="Cros-Aarteil S."/>
            <person name="Calhoun S."/>
            <person name="Kuo A."/>
            <person name="Mondo S."/>
            <person name="Pangilinan J."/>
            <person name="Riley R."/>
            <person name="Labutti K."/>
            <person name="Andreopoulos B."/>
            <person name="Lipzen A."/>
            <person name="Chen C."/>
            <person name="Yanf M."/>
            <person name="Daum C."/>
            <person name="Ng V."/>
            <person name="Clum A."/>
            <person name="Steindorff A."/>
            <person name="Ohm R."/>
            <person name="Martin F."/>
            <person name="Silar P."/>
            <person name="Natvig D."/>
            <person name="Lalanne C."/>
            <person name="Gautier V."/>
            <person name="Ament-Velasquez S.L."/>
            <person name="Kruys A."/>
            <person name="Hutchinson M.I."/>
            <person name="Powell A.J."/>
            <person name="Barry K."/>
            <person name="Miller A.N."/>
            <person name="Grigoriev I.V."/>
            <person name="Debuchy R."/>
            <person name="Gladieux P."/>
            <person name="Thoren M.H."/>
            <person name="Johannesson H."/>
        </authorList>
    </citation>
    <scope>NUCLEOTIDE SEQUENCE</scope>
    <source>
        <strain evidence="2">CBS 560.94</strain>
    </source>
</reference>
<evidence type="ECO:0000313" key="3">
    <source>
        <dbReference type="Proteomes" id="UP001278500"/>
    </source>
</evidence>
<feature type="transmembrane region" description="Helical" evidence="1">
    <location>
        <begin position="12"/>
        <end position="31"/>
    </location>
</feature>
<dbReference type="AlphaFoldDB" id="A0AAE0J9J4"/>
<comment type="caution">
    <text evidence="2">The sequence shown here is derived from an EMBL/GenBank/DDBJ whole genome shotgun (WGS) entry which is preliminary data.</text>
</comment>
<keyword evidence="1" id="KW-0812">Transmembrane</keyword>
<evidence type="ECO:0000256" key="1">
    <source>
        <dbReference type="SAM" id="Phobius"/>
    </source>
</evidence>
<evidence type="ECO:0000313" key="2">
    <source>
        <dbReference type="EMBL" id="KAK3338842.1"/>
    </source>
</evidence>
<dbReference type="GeneID" id="87866339"/>